<sequence>MKRVGRPATGHQPRLSVRMDPSMLKLASGHAKGKGHTVGKWLEEAINEKIEREKEAGNVIKADC</sequence>
<accession>A0A381VSM1</accession>
<dbReference type="SUPFAM" id="SSF47598">
    <property type="entry name" value="Ribbon-helix-helix"/>
    <property type="match status" value="1"/>
</dbReference>
<dbReference type="AlphaFoldDB" id="A0A381VSM1"/>
<proteinExistence type="predicted"/>
<reference evidence="1" key="1">
    <citation type="submission" date="2018-05" db="EMBL/GenBank/DDBJ databases">
        <authorList>
            <person name="Lanie J.A."/>
            <person name="Ng W.-L."/>
            <person name="Kazmierczak K.M."/>
            <person name="Andrzejewski T.M."/>
            <person name="Davidsen T.M."/>
            <person name="Wayne K.J."/>
            <person name="Tettelin H."/>
            <person name="Glass J.I."/>
            <person name="Rusch D."/>
            <person name="Podicherti R."/>
            <person name="Tsui H.-C.T."/>
            <person name="Winkler M.E."/>
        </authorList>
    </citation>
    <scope>NUCLEOTIDE SEQUENCE</scope>
</reference>
<evidence type="ECO:0000313" key="1">
    <source>
        <dbReference type="EMBL" id="SVA42637.1"/>
    </source>
</evidence>
<evidence type="ECO:0008006" key="2">
    <source>
        <dbReference type="Google" id="ProtNLM"/>
    </source>
</evidence>
<dbReference type="EMBL" id="UINC01009509">
    <property type="protein sequence ID" value="SVA42637.1"/>
    <property type="molecule type" value="Genomic_DNA"/>
</dbReference>
<protein>
    <recommendedName>
        <fullName evidence="2">Toxin-antitoxin system HicB family antitoxin</fullName>
    </recommendedName>
</protein>
<name>A0A381VSM1_9ZZZZ</name>
<organism evidence="1">
    <name type="scientific">marine metagenome</name>
    <dbReference type="NCBI Taxonomy" id="408172"/>
    <lineage>
        <taxon>unclassified sequences</taxon>
        <taxon>metagenomes</taxon>
        <taxon>ecological metagenomes</taxon>
    </lineage>
</organism>
<dbReference type="GO" id="GO:0006355">
    <property type="term" value="P:regulation of DNA-templated transcription"/>
    <property type="evidence" value="ECO:0007669"/>
    <property type="project" value="InterPro"/>
</dbReference>
<dbReference type="InterPro" id="IPR010985">
    <property type="entry name" value="Ribbon_hlx_hlx"/>
</dbReference>
<gene>
    <name evidence="1" type="ORF">METZ01_LOCUS95491</name>
</gene>